<evidence type="ECO:0000313" key="1">
    <source>
        <dbReference type="EMBL" id="RSN77171.1"/>
    </source>
</evidence>
<protein>
    <submittedName>
        <fullName evidence="1">Uncharacterized protein</fullName>
    </submittedName>
</protein>
<proteinExistence type="predicted"/>
<comment type="caution">
    <text evidence="1">The sequence shown here is derived from an EMBL/GenBank/DDBJ whole genome shotgun (WGS) entry which is preliminary data.</text>
</comment>
<organism evidence="1 2">
    <name type="scientific">Candidatus Methanodesulfokora washburnensis</name>
    <dbReference type="NCBI Taxonomy" id="2478471"/>
    <lineage>
        <taxon>Archaea</taxon>
        <taxon>Thermoproteota</taxon>
        <taxon>Candidatus Korarchaeia</taxon>
        <taxon>Candidatus Korarchaeia incertae sedis</taxon>
        <taxon>Candidatus Methanodesulfokora</taxon>
    </lineage>
</organism>
<dbReference type="AlphaFoldDB" id="A0A3R9X7G5"/>
<dbReference type="RefSeq" id="WP_125670563.1">
    <property type="nucleotide sequence ID" value="NZ_RCOS01000041.1"/>
</dbReference>
<accession>A0A3R9X7G5</accession>
<gene>
    <name evidence="1" type="ORF">D6D85_02935</name>
</gene>
<evidence type="ECO:0000313" key="2">
    <source>
        <dbReference type="Proteomes" id="UP000277582"/>
    </source>
</evidence>
<dbReference type="Proteomes" id="UP000277582">
    <property type="component" value="Unassembled WGS sequence"/>
</dbReference>
<dbReference type="EMBL" id="RCOS01000041">
    <property type="protein sequence ID" value="RSN77171.1"/>
    <property type="molecule type" value="Genomic_DNA"/>
</dbReference>
<keyword evidence="2" id="KW-1185">Reference proteome</keyword>
<name>A0A3R9X7G5_9CREN</name>
<reference evidence="1 2" key="1">
    <citation type="submission" date="2018-10" db="EMBL/GenBank/DDBJ databases">
        <title>Co-occurring genomic capacity for anaerobic methane metabolism and dissimilatory sulfite reduction discovered in the Korarchaeota.</title>
        <authorList>
            <person name="Mckay L.J."/>
            <person name="Dlakic M."/>
            <person name="Fields M.W."/>
            <person name="Delmont T.O."/>
            <person name="Eren A.M."/>
            <person name="Jay Z.J."/>
            <person name="Klingelsmith K.B."/>
            <person name="Rusch D.B."/>
            <person name="Inskeep W.P."/>
        </authorList>
    </citation>
    <scope>NUCLEOTIDE SEQUENCE [LARGE SCALE GENOMIC DNA]</scope>
    <source>
        <strain evidence="1 2">MDKW</strain>
    </source>
</reference>
<sequence length="405" mass="47206">MLKNKDIENYEESLKKGIEKGDLVASSSLEELQKLKEIKKGDFFIILAHATFKWEEVGEEKRKRVVIELPSLDFAKKKYIAAFDKDGRKLLEGRYPDYSSFNIPWERKAKKFLLMKENKLQLLCRWAAGGAIPILKFKNGDRYVAFIRRGKEAPTHQYHFTTASGLSEYPEELIDPRIIMGREFGEEIIIINKSGIIYKYRFKLSQSEKRDEKVENLIQRYYEEEYKGKIESFKNELKENYGIKKIDEEKYVEAEIISLGEDIIEINLDENKKSIKGACVLDPIFGAVDVIGAVEVELDVEEPSEIQVLNFDTREKKPSKGKYEFLNENIFLIKMDYNEEGLRNLIKGEKFRCIVFHKQLKREKPLLTPPLRATLVSCYNYYFPSDKISDYGYPHSKGIPVRGVE</sequence>